<feature type="modified residue" description="4-aspartylphosphate" evidence="7">
    <location>
        <position position="54"/>
    </location>
</feature>
<dbReference type="Pfam" id="PF00072">
    <property type="entry name" value="Response_reg"/>
    <property type="match status" value="1"/>
</dbReference>
<evidence type="ECO:0000256" key="1">
    <source>
        <dbReference type="ARBA" id="ARBA00004496"/>
    </source>
</evidence>
<keyword evidence="7" id="KW-0597">Phosphoprotein</keyword>
<evidence type="ECO:0000256" key="4">
    <source>
        <dbReference type="ARBA" id="ARBA00023015"/>
    </source>
</evidence>
<evidence type="ECO:0000256" key="2">
    <source>
        <dbReference type="ARBA" id="ARBA00005820"/>
    </source>
</evidence>
<dbReference type="SMART" id="SM00448">
    <property type="entry name" value="REC"/>
    <property type="match status" value="1"/>
</dbReference>
<proteinExistence type="inferred from homology"/>
<evidence type="ECO:0000259" key="9">
    <source>
        <dbReference type="PROSITE" id="PS50110"/>
    </source>
</evidence>
<dbReference type="InterPro" id="IPR051677">
    <property type="entry name" value="AfsR-DnrI-RedD_regulator"/>
</dbReference>
<dbReference type="OrthoDB" id="3190595at2"/>
<dbReference type="SMART" id="SM00862">
    <property type="entry name" value="Trans_reg_C"/>
    <property type="match status" value="1"/>
</dbReference>
<dbReference type="InterPro" id="IPR036388">
    <property type="entry name" value="WH-like_DNA-bd_sf"/>
</dbReference>
<keyword evidence="5" id="KW-0238">DNA-binding</keyword>
<reference evidence="10 11" key="1">
    <citation type="submission" date="2019-05" db="EMBL/GenBank/DDBJ databases">
        <title>Psychrobacillus vulpis sp. nov., a new species isolated from feces of a red fox that inhabits in The Tablas de Daimiel Natural Park, Albacete, Spain.</title>
        <authorList>
            <person name="Rodriguez M."/>
            <person name="Reina J.C."/>
            <person name="Bejar V."/>
            <person name="Llamas I."/>
        </authorList>
    </citation>
    <scope>NUCLEOTIDE SEQUENCE [LARGE SCALE GENOMIC DNA]</scope>
    <source>
        <strain evidence="10 11">NHI-2</strain>
    </source>
</reference>
<dbReference type="PANTHER" id="PTHR35807">
    <property type="entry name" value="TRANSCRIPTIONAL REGULATOR REDD-RELATED"/>
    <property type="match status" value="1"/>
</dbReference>
<comment type="caution">
    <text evidence="10">The sequence shown here is derived from an EMBL/GenBank/DDBJ whole genome shotgun (WGS) entry which is preliminary data.</text>
</comment>
<dbReference type="Pfam" id="PF03704">
    <property type="entry name" value="BTAD"/>
    <property type="match status" value="1"/>
</dbReference>
<protein>
    <submittedName>
        <fullName evidence="10">Response regulator</fullName>
    </submittedName>
</protein>
<dbReference type="RefSeq" id="WP_142608260.1">
    <property type="nucleotide sequence ID" value="NZ_VDGG01000036.1"/>
</dbReference>
<feature type="region of interest" description="Disordered" evidence="8">
    <location>
        <begin position="114"/>
        <end position="133"/>
    </location>
</feature>
<dbReference type="EMBL" id="VDGG01000036">
    <property type="protein sequence ID" value="TQR10149.1"/>
    <property type="molecule type" value="Genomic_DNA"/>
</dbReference>
<evidence type="ECO:0000313" key="11">
    <source>
        <dbReference type="Proteomes" id="UP000318937"/>
    </source>
</evidence>
<dbReference type="PANTHER" id="PTHR35807:SF2">
    <property type="entry name" value="TRANSCRIPTIONAL ACTIVATOR DOMAIN"/>
    <property type="match status" value="1"/>
</dbReference>
<comment type="subcellular location">
    <subcellularLocation>
        <location evidence="1">Cytoplasm</location>
    </subcellularLocation>
</comment>
<dbReference type="InterPro" id="IPR016032">
    <property type="entry name" value="Sig_transdc_resp-reg_C-effctor"/>
</dbReference>
<keyword evidence="6" id="KW-0804">Transcription</keyword>
<dbReference type="Gene3D" id="1.25.40.10">
    <property type="entry name" value="Tetratricopeptide repeat domain"/>
    <property type="match status" value="1"/>
</dbReference>
<dbReference type="Gene3D" id="3.40.50.2300">
    <property type="match status" value="1"/>
</dbReference>
<dbReference type="Proteomes" id="UP000318937">
    <property type="component" value="Unassembled WGS sequence"/>
</dbReference>
<keyword evidence="4" id="KW-0805">Transcription regulation</keyword>
<dbReference type="SUPFAM" id="SSF52172">
    <property type="entry name" value="CheY-like"/>
    <property type="match status" value="1"/>
</dbReference>
<dbReference type="AlphaFoldDB" id="A0A544SYB5"/>
<dbReference type="InterPro" id="IPR001789">
    <property type="entry name" value="Sig_transdc_resp-reg_receiver"/>
</dbReference>
<comment type="similarity">
    <text evidence="2">Belongs to the AfsR/DnrI/RedD regulatory family.</text>
</comment>
<dbReference type="InterPro" id="IPR005158">
    <property type="entry name" value="BTAD"/>
</dbReference>
<dbReference type="InterPro" id="IPR001867">
    <property type="entry name" value="OmpR/PhoB-type_DNA-bd"/>
</dbReference>
<dbReference type="SUPFAM" id="SSF48452">
    <property type="entry name" value="TPR-like"/>
    <property type="match status" value="1"/>
</dbReference>
<keyword evidence="11" id="KW-1185">Reference proteome</keyword>
<evidence type="ECO:0000256" key="7">
    <source>
        <dbReference type="PROSITE-ProRule" id="PRU00169"/>
    </source>
</evidence>
<dbReference type="SUPFAM" id="SSF46894">
    <property type="entry name" value="C-terminal effector domain of the bipartite response regulators"/>
    <property type="match status" value="1"/>
</dbReference>
<evidence type="ECO:0000256" key="6">
    <source>
        <dbReference type="ARBA" id="ARBA00023163"/>
    </source>
</evidence>
<organism evidence="10 11">
    <name type="scientific">Psychrobacillus soli</name>
    <dbReference type="NCBI Taxonomy" id="1543965"/>
    <lineage>
        <taxon>Bacteria</taxon>
        <taxon>Bacillati</taxon>
        <taxon>Bacillota</taxon>
        <taxon>Bacilli</taxon>
        <taxon>Bacillales</taxon>
        <taxon>Bacillaceae</taxon>
        <taxon>Psychrobacillus</taxon>
    </lineage>
</organism>
<evidence type="ECO:0000256" key="5">
    <source>
        <dbReference type="ARBA" id="ARBA00023125"/>
    </source>
</evidence>
<evidence type="ECO:0000256" key="3">
    <source>
        <dbReference type="ARBA" id="ARBA00023012"/>
    </source>
</evidence>
<dbReference type="GO" id="GO:0003677">
    <property type="term" value="F:DNA binding"/>
    <property type="evidence" value="ECO:0007669"/>
    <property type="project" value="UniProtKB-KW"/>
</dbReference>
<dbReference type="GO" id="GO:0006355">
    <property type="term" value="P:regulation of DNA-templated transcription"/>
    <property type="evidence" value="ECO:0007669"/>
    <property type="project" value="InterPro"/>
</dbReference>
<dbReference type="Gene3D" id="1.10.10.10">
    <property type="entry name" value="Winged helix-like DNA-binding domain superfamily/Winged helix DNA-binding domain"/>
    <property type="match status" value="1"/>
</dbReference>
<accession>A0A544SYB5</accession>
<dbReference type="GO" id="GO:0005737">
    <property type="term" value="C:cytoplasm"/>
    <property type="evidence" value="ECO:0007669"/>
    <property type="project" value="UniProtKB-SubCell"/>
</dbReference>
<name>A0A544SYB5_9BACI</name>
<dbReference type="Pfam" id="PF00486">
    <property type="entry name" value="Trans_reg_C"/>
    <property type="match status" value="1"/>
</dbReference>
<dbReference type="InterPro" id="IPR011990">
    <property type="entry name" value="TPR-like_helical_dom_sf"/>
</dbReference>
<evidence type="ECO:0000256" key="8">
    <source>
        <dbReference type="SAM" id="MobiDB-lite"/>
    </source>
</evidence>
<keyword evidence="3" id="KW-0902">Two-component regulatory system</keyword>
<dbReference type="InterPro" id="IPR011006">
    <property type="entry name" value="CheY-like_superfamily"/>
</dbReference>
<dbReference type="PROSITE" id="PS50110">
    <property type="entry name" value="RESPONSE_REGULATORY"/>
    <property type="match status" value="1"/>
</dbReference>
<evidence type="ECO:0000313" key="10">
    <source>
        <dbReference type="EMBL" id="TQR10149.1"/>
    </source>
</evidence>
<dbReference type="GO" id="GO:0000160">
    <property type="term" value="P:phosphorelay signal transduction system"/>
    <property type="evidence" value="ECO:0007669"/>
    <property type="project" value="UniProtKB-KW"/>
</dbReference>
<sequence>MLKAILVDDEILALQLLEAILTEIGGIEIIGKFSNPLEGLESLEAHKPDILFLDIEMKEMNGIKFAEKIDVTASQTDIIFVTAYDEYALEAFNVQALDYILKPIEKSRLEKTVRRISQRRKQPSPPSNETPSLKASFLGGFRLLDHQNEPIKWRTKKVKEFCAYLIHQNKPVHREKIMEELWPDRPLDKASVALHTTVYHLRKELKNHGYHDSIKYVDERYSLSIELNSDVQDIKKVFNQILVQVENVKKVIDLYKNHYLAEEYYDWALEEREQLRKGVTQFLEKYLASYNIETKTDSVSKEAIDKLIEMDPWEERYTIQLVRYYVQLGNTRAAVQVYENYKTILWQQLGIKPQENFEDLIKILK</sequence>
<feature type="domain" description="Response regulatory" evidence="9">
    <location>
        <begin position="3"/>
        <end position="117"/>
    </location>
</feature>
<gene>
    <name evidence="10" type="ORF">FG383_15295</name>
</gene>